<dbReference type="InterPro" id="IPR055966">
    <property type="entry name" value="DUF7544"/>
</dbReference>
<feature type="transmembrane region" description="Helical" evidence="1">
    <location>
        <begin position="279"/>
        <end position="300"/>
    </location>
</feature>
<protein>
    <recommendedName>
        <fullName evidence="4">Membrane domain of glycerophosphoryl diester phosphodiesterase</fullName>
    </recommendedName>
</protein>
<dbReference type="AlphaFoldDB" id="A0A1G9RDI4"/>
<dbReference type="RefSeq" id="WP_089695186.1">
    <property type="nucleotide sequence ID" value="NZ_FNHL01000001.1"/>
</dbReference>
<feature type="transmembrane region" description="Helical" evidence="1">
    <location>
        <begin position="28"/>
        <end position="47"/>
    </location>
</feature>
<accession>A0A1G9RDI4</accession>
<keyword evidence="1" id="KW-0812">Transmembrane</keyword>
<sequence>MSWYALSALGDARDATKSLLVPVDRGRWLRLALIAFFVGGVGGGGGGGGGQSVNVSNGDFSGQFPGGIPTGELPPVQSIAAVVAALVLVVLLVALILVAIGSVMEFVFVEGVRTRDVRIRGPFRTYLRPGLRVFGFRVLAGLGIFLLVALPIAGIVLAGVTLSPALLLLAIPIAILVGIVGLVVGVVLQLTVDFVVPAMLAEDRGVLDGWRRLWPILRREWEQAALYVLVRYALGIAAAIAVGLVVVLLALVVALPFLLVGGLLYALLVALGGPGLAGWLALGFVGLLYGLAVVIVSLFVQVPVVTYFRYYALFVLGEFDEGLDLVATFRATDESENGDGASPAAAG</sequence>
<feature type="transmembrane region" description="Helical" evidence="1">
    <location>
        <begin position="79"/>
        <end position="112"/>
    </location>
</feature>
<evidence type="ECO:0000313" key="3">
    <source>
        <dbReference type="Proteomes" id="UP000199451"/>
    </source>
</evidence>
<feature type="transmembrane region" description="Helical" evidence="1">
    <location>
        <begin position="133"/>
        <end position="160"/>
    </location>
</feature>
<dbReference type="Proteomes" id="UP000199451">
    <property type="component" value="Unassembled WGS sequence"/>
</dbReference>
<evidence type="ECO:0000313" key="2">
    <source>
        <dbReference type="EMBL" id="SDM20907.1"/>
    </source>
</evidence>
<organism evidence="2 3">
    <name type="scientific">Halogranum gelatinilyticum</name>
    <dbReference type="NCBI Taxonomy" id="660521"/>
    <lineage>
        <taxon>Archaea</taxon>
        <taxon>Methanobacteriati</taxon>
        <taxon>Methanobacteriota</taxon>
        <taxon>Stenosarchaea group</taxon>
        <taxon>Halobacteria</taxon>
        <taxon>Halobacteriales</taxon>
        <taxon>Haloferacaceae</taxon>
    </lineage>
</organism>
<dbReference type="Pfam" id="PF24400">
    <property type="entry name" value="DUF7544"/>
    <property type="match status" value="1"/>
</dbReference>
<reference evidence="3" key="1">
    <citation type="submission" date="2016-10" db="EMBL/GenBank/DDBJ databases">
        <authorList>
            <person name="Varghese N."/>
            <person name="Submissions S."/>
        </authorList>
    </citation>
    <scope>NUCLEOTIDE SEQUENCE [LARGE SCALE GENOMIC DNA]</scope>
    <source>
        <strain evidence="3">CGMCC 1.10119</strain>
    </source>
</reference>
<proteinExistence type="predicted"/>
<feature type="transmembrane region" description="Helical" evidence="1">
    <location>
        <begin position="166"/>
        <end position="190"/>
    </location>
</feature>
<gene>
    <name evidence="2" type="ORF">SAMN04487949_1282</name>
</gene>
<keyword evidence="3" id="KW-1185">Reference proteome</keyword>
<name>A0A1G9RDI4_9EURY</name>
<feature type="transmembrane region" description="Helical" evidence="1">
    <location>
        <begin position="226"/>
        <end position="259"/>
    </location>
</feature>
<evidence type="ECO:0008006" key="4">
    <source>
        <dbReference type="Google" id="ProtNLM"/>
    </source>
</evidence>
<keyword evidence="1" id="KW-0472">Membrane</keyword>
<keyword evidence="1" id="KW-1133">Transmembrane helix</keyword>
<dbReference type="OrthoDB" id="137652at2157"/>
<evidence type="ECO:0000256" key="1">
    <source>
        <dbReference type="SAM" id="Phobius"/>
    </source>
</evidence>
<dbReference type="EMBL" id="FNHL01000001">
    <property type="protein sequence ID" value="SDM20907.1"/>
    <property type="molecule type" value="Genomic_DNA"/>
</dbReference>